<protein>
    <submittedName>
        <fullName evidence="1">Uncharacterized protein</fullName>
    </submittedName>
</protein>
<organism evidence="1 2">
    <name type="scientific">Macleaya cordata</name>
    <name type="common">Five-seeded plume-poppy</name>
    <name type="synonym">Bocconia cordata</name>
    <dbReference type="NCBI Taxonomy" id="56857"/>
    <lineage>
        <taxon>Eukaryota</taxon>
        <taxon>Viridiplantae</taxon>
        <taxon>Streptophyta</taxon>
        <taxon>Embryophyta</taxon>
        <taxon>Tracheophyta</taxon>
        <taxon>Spermatophyta</taxon>
        <taxon>Magnoliopsida</taxon>
        <taxon>Ranunculales</taxon>
        <taxon>Papaveraceae</taxon>
        <taxon>Papaveroideae</taxon>
        <taxon>Macleaya</taxon>
    </lineage>
</organism>
<keyword evidence="2" id="KW-1185">Reference proteome</keyword>
<dbReference type="Proteomes" id="UP000195402">
    <property type="component" value="Unassembled WGS sequence"/>
</dbReference>
<dbReference type="EMBL" id="MVGT01004337">
    <property type="protein sequence ID" value="OVA00395.1"/>
    <property type="molecule type" value="Genomic_DNA"/>
</dbReference>
<proteinExistence type="predicted"/>
<reference evidence="1 2" key="1">
    <citation type="journal article" date="2017" name="Mol. Plant">
        <title>The Genome of Medicinal Plant Macleaya cordata Provides New Insights into Benzylisoquinoline Alkaloids Metabolism.</title>
        <authorList>
            <person name="Liu X."/>
            <person name="Liu Y."/>
            <person name="Huang P."/>
            <person name="Ma Y."/>
            <person name="Qing Z."/>
            <person name="Tang Q."/>
            <person name="Cao H."/>
            <person name="Cheng P."/>
            <person name="Zheng Y."/>
            <person name="Yuan Z."/>
            <person name="Zhou Y."/>
            <person name="Liu J."/>
            <person name="Tang Z."/>
            <person name="Zhuo Y."/>
            <person name="Zhang Y."/>
            <person name="Yu L."/>
            <person name="Huang J."/>
            <person name="Yang P."/>
            <person name="Peng Q."/>
            <person name="Zhang J."/>
            <person name="Jiang W."/>
            <person name="Zhang Z."/>
            <person name="Lin K."/>
            <person name="Ro D.K."/>
            <person name="Chen X."/>
            <person name="Xiong X."/>
            <person name="Shang Y."/>
            <person name="Huang S."/>
            <person name="Zeng J."/>
        </authorList>
    </citation>
    <scope>NUCLEOTIDE SEQUENCE [LARGE SCALE GENOMIC DNA]</scope>
    <source>
        <strain evidence="2">cv. BLH2017</strain>
        <tissue evidence="1">Root</tissue>
    </source>
</reference>
<dbReference type="InParanoid" id="A0A200PQA0"/>
<evidence type="ECO:0000313" key="2">
    <source>
        <dbReference type="Proteomes" id="UP000195402"/>
    </source>
</evidence>
<accession>A0A200PQA0</accession>
<name>A0A200PQA0_MACCD</name>
<evidence type="ECO:0000313" key="1">
    <source>
        <dbReference type="EMBL" id="OVA00395.1"/>
    </source>
</evidence>
<comment type="caution">
    <text evidence="1">The sequence shown here is derived from an EMBL/GenBank/DDBJ whole genome shotgun (WGS) entry which is preliminary data.</text>
</comment>
<sequence length="59" mass="7120">MARVEKSVMVVGIDNSKLNRAKPFELRKWSRKTLSIFRYQNGGTWCRRYHKHSHQWSIT</sequence>
<gene>
    <name evidence="1" type="ORF">BVC80_1181g15</name>
</gene>
<dbReference type="AlphaFoldDB" id="A0A200PQA0"/>